<evidence type="ECO:0000313" key="3">
    <source>
        <dbReference type="Proteomes" id="UP000811282"/>
    </source>
</evidence>
<dbReference type="RefSeq" id="WP_215671195.1">
    <property type="nucleotide sequence ID" value="NZ_JAFJYC010000002.1"/>
</dbReference>
<proteinExistence type="predicted"/>
<dbReference type="InterPro" id="IPR029016">
    <property type="entry name" value="GAF-like_dom_sf"/>
</dbReference>
<dbReference type="SUPFAM" id="SSF55781">
    <property type="entry name" value="GAF domain-like"/>
    <property type="match status" value="1"/>
</dbReference>
<organism evidence="2 3">
    <name type="scientific">Candidatus Sodalis endolongispinus</name>
    <dbReference type="NCBI Taxonomy" id="2812662"/>
    <lineage>
        <taxon>Bacteria</taxon>
        <taxon>Pseudomonadati</taxon>
        <taxon>Pseudomonadota</taxon>
        <taxon>Gammaproteobacteria</taxon>
        <taxon>Enterobacterales</taxon>
        <taxon>Bruguierivoracaceae</taxon>
        <taxon>Sodalis</taxon>
    </lineage>
</organism>
<name>A0ABS5YG11_9GAMM</name>
<reference evidence="2 3" key="1">
    <citation type="journal article" date="2021" name="Genome Biol. Evol.">
        <title>The evolution of interdependence in a four-way mealybug symbiosis.</title>
        <authorList>
            <person name="Garber A.I."/>
            <person name="Kupper M."/>
            <person name="Laetsch D.R."/>
            <person name="Weldon S.R."/>
            <person name="Ladinsky M.S."/>
            <person name="Bjorkman P.J."/>
            <person name="McCutcheon J.P."/>
        </authorList>
    </citation>
    <scope>NUCLEOTIDE SEQUENCE [LARGE SCALE GENOMIC DNA]</scope>
    <source>
        <strain evidence="2">SOD</strain>
    </source>
</reference>
<gene>
    <name evidence="2" type="ORF">JZM24_13705</name>
</gene>
<keyword evidence="3" id="KW-1185">Reference proteome</keyword>
<accession>A0ABS5YG11</accession>
<evidence type="ECO:0000259" key="1">
    <source>
        <dbReference type="PROSITE" id="PS51078"/>
    </source>
</evidence>
<dbReference type="InterPro" id="IPR014757">
    <property type="entry name" value="Tscrpt_reg_IclR_C"/>
</dbReference>
<sequence length="79" mass="8605">MLDALDTLRRQGWWLSRGERLEHVTGLSVPLFNAGGEVFASLTLGGPTDRLPEKVTMSHLPALLAARRTIAAGWHTLNG</sequence>
<evidence type="ECO:0000313" key="2">
    <source>
        <dbReference type="EMBL" id="MBT9432926.1"/>
    </source>
</evidence>
<comment type="caution">
    <text evidence="2">The sequence shown here is derived from an EMBL/GenBank/DDBJ whole genome shotgun (WGS) entry which is preliminary data.</text>
</comment>
<protein>
    <recommendedName>
        <fullName evidence="1">IclR-ED domain-containing protein</fullName>
    </recommendedName>
</protein>
<dbReference type="EMBL" id="JAFJYC010000002">
    <property type="protein sequence ID" value="MBT9432926.1"/>
    <property type="molecule type" value="Genomic_DNA"/>
</dbReference>
<dbReference type="Proteomes" id="UP000811282">
    <property type="component" value="Unassembled WGS sequence"/>
</dbReference>
<dbReference type="Gene3D" id="3.30.450.40">
    <property type="match status" value="1"/>
</dbReference>
<dbReference type="PROSITE" id="PS51078">
    <property type="entry name" value="ICLR_ED"/>
    <property type="match status" value="1"/>
</dbReference>
<feature type="domain" description="IclR-ED" evidence="1">
    <location>
        <begin position="1"/>
        <end position="76"/>
    </location>
</feature>
<dbReference type="Pfam" id="PF01614">
    <property type="entry name" value="IclR_C"/>
    <property type="match status" value="1"/>
</dbReference>